<keyword evidence="4 6" id="KW-0720">Serine protease</keyword>
<evidence type="ECO:0000256" key="5">
    <source>
        <dbReference type="PIRSR" id="PIRSR615500-1"/>
    </source>
</evidence>
<feature type="domain" description="Peptidase S8/S53" evidence="9">
    <location>
        <begin position="141"/>
        <end position="440"/>
    </location>
</feature>
<dbReference type="InterPro" id="IPR023827">
    <property type="entry name" value="Peptidase_S8_Asp-AS"/>
</dbReference>
<reference evidence="11" key="1">
    <citation type="submission" date="2017-01" db="EMBL/GenBank/DDBJ databases">
        <authorList>
            <person name="Varghese N."/>
            <person name="Submissions S."/>
        </authorList>
    </citation>
    <scope>NUCLEOTIDE SEQUENCE [LARGE SCALE GENOMIC DNA]</scope>
    <source>
        <strain evidence="11">CGMCC 1.7737</strain>
    </source>
</reference>
<feature type="active site" description="Charge relay system" evidence="5 6">
    <location>
        <position position="185"/>
    </location>
</feature>
<feature type="region of interest" description="Disordered" evidence="8">
    <location>
        <begin position="84"/>
        <end position="118"/>
    </location>
</feature>
<sequence>MGKHSRRSFLAAGGAALASTIIGTRRVSAVDSTERYIVDTRDASPGALSGVEVVHDLDQIDIAVVRGSESDLAGVRAEPDLKLELSSKAGDSGPAVERDSKAGGPPENLGKGKKKTNDPLYDLQWDKQAQDVPAVHTKTRGEGTSVAIIDSGILPGHPDLQSLNEDLSRNFTSDGGTFAPVDSDHGTHCAGIVAATDDNGEGVVGTAPGAELLGLRVFSGPYANLGDILAAIVYAGDVEADVANLSLGAYPVPKGTEAAEVRIEGYTRAANYANSQGTLMVAAAGNDSANLDTDGDVISLPNEVDNYMSISATGPIGYRWGGPGNGNAQKKRNYHAALNHVQDETWSPAFYTNYGESAVDISAPGGDADLEALAEIDAAKYDLVLSTTFDDSFAPTYSWKAGTSMAAPAVSGVAALIRSLAPDMSPQEVREHLIETATPRDPTYHGEGHLDTKAALDALE</sequence>
<keyword evidence="11" id="KW-1185">Reference proteome</keyword>
<dbReference type="EMBL" id="FTNO01000005">
    <property type="protein sequence ID" value="SIR82985.1"/>
    <property type="molecule type" value="Genomic_DNA"/>
</dbReference>
<dbReference type="PROSITE" id="PS00138">
    <property type="entry name" value="SUBTILASE_SER"/>
    <property type="match status" value="1"/>
</dbReference>
<dbReference type="PROSITE" id="PS51892">
    <property type="entry name" value="SUBTILASE"/>
    <property type="match status" value="1"/>
</dbReference>
<dbReference type="RefSeq" id="WP_076431921.1">
    <property type="nucleotide sequence ID" value="NZ_FTNO01000005.1"/>
</dbReference>
<dbReference type="InterPro" id="IPR022398">
    <property type="entry name" value="Peptidase_S8_His-AS"/>
</dbReference>
<evidence type="ECO:0000256" key="1">
    <source>
        <dbReference type="ARBA" id="ARBA00011073"/>
    </source>
</evidence>
<evidence type="ECO:0000256" key="6">
    <source>
        <dbReference type="PROSITE-ProRule" id="PRU01240"/>
    </source>
</evidence>
<feature type="active site" description="Charge relay system" evidence="5 6">
    <location>
        <position position="150"/>
    </location>
</feature>
<accession>A0A1N7E4T1</accession>
<dbReference type="Gene3D" id="3.40.50.200">
    <property type="entry name" value="Peptidase S8/S53 domain"/>
    <property type="match status" value="1"/>
</dbReference>
<organism evidence="10 11">
    <name type="scientific">Haladaptatus litoreus</name>
    <dbReference type="NCBI Taxonomy" id="553468"/>
    <lineage>
        <taxon>Archaea</taxon>
        <taxon>Methanobacteriati</taxon>
        <taxon>Methanobacteriota</taxon>
        <taxon>Stenosarchaea group</taxon>
        <taxon>Halobacteria</taxon>
        <taxon>Halobacteriales</taxon>
        <taxon>Haladaptataceae</taxon>
        <taxon>Haladaptatus</taxon>
    </lineage>
</organism>
<proteinExistence type="inferred from homology"/>
<evidence type="ECO:0000256" key="4">
    <source>
        <dbReference type="ARBA" id="ARBA00022825"/>
    </source>
</evidence>
<dbReference type="OrthoDB" id="341609at2157"/>
<keyword evidence="3 6" id="KW-0378">Hydrolase</keyword>
<dbReference type="PANTHER" id="PTHR43806">
    <property type="entry name" value="PEPTIDASE S8"/>
    <property type="match status" value="1"/>
</dbReference>
<feature type="active site" description="Charge relay system" evidence="5 6">
    <location>
        <position position="404"/>
    </location>
</feature>
<dbReference type="InterPro" id="IPR023828">
    <property type="entry name" value="Peptidase_S8_Ser-AS"/>
</dbReference>
<protein>
    <submittedName>
        <fullName evidence="10">Serine protease, subtilisin family</fullName>
    </submittedName>
</protein>
<dbReference type="InterPro" id="IPR000209">
    <property type="entry name" value="Peptidase_S8/S53_dom"/>
</dbReference>
<evidence type="ECO:0000259" key="9">
    <source>
        <dbReference type="Pfam" id="PF00082"/>
    </source>
</evidence>
<evidence type="ECO:0000313" key="11">
    <source>
        <dbReference type="Proteomes" id="UP000186914"/>
    </source>
</evidence>
<dbReference type="InterPro" id="IPR036852">
    <property type="entry name" value="Peptidase_S8/S53_dom_sf"/>
</dbReference>
<dbReference type="GO" id="GO:0004252">
    <property type="term" value="F:serine-type endopeptidase activity"/>
    <property type="evidence" value="ECO:0007669"/>
    <property type="project" value="UniProtKB-UniRule"/>
</dbReference>
<dbReference type="InterPro" id="IPR015500">
    <property type="entry name" value="Peptidase_S8_subtilisin-rel"/>
</dbReference>
<dbReference type="Proteomes" id="UP000186914">
    <property type="component" value="Unassembled WGS sequence"/>
</dbReference>
<dbReference type="AlphaFoldDB" id="A0A1N7E4T1"/>
<dbReference type="Pfam" id="PF00082">
    <property type="entry name" value="Peptidase_S8"/>
    <property type="match status" value="1"/>
</dbReference>
<evidence type="ECO:0000256" key="3">
    <source>
        <dbReference type="ARBA" id="ARBA00022801"/>
    </source>
</evidence>
<dbReference type="InterPro" id="IPR050131">
    <property type="entry name" value="Peptidase_S8_subtilisin-like"/>
</dbReference>
<comment type="similarity">
    <text evidence="1 6 7">Belongs to the peptidase S8 family.</text>
</comment>
<evidence type="ECO:0000313" key="10">
    <source>
        <dbReference type="EMBL" id="SIR82985.1"/>
    </source>
</evidence>
<evidence type="ECO:0000256" key="7">
    <source>
        <dbReference type="RuleBase" id="RU003355"/>
    </source>
</evidence>
<dbReference type="PROSITE" id="PS00136">
    <property type="entry name" value="SUBTILASE_ASP"/>
    <property type="match status" value="1"/>
</dbReference>
<dbReference type="SUPFAM" id="SSF52743">
    <property type="entry name" value="Subtilisin-like"/>
    <property type="match status" value="1"/>
</dbReference>
<dbReference type="GO" id="GO:0006508">
    <property type="term" value="P:proteolysis"/>
    <property type="evidence" value="ECO:0007669"/>
    <property type="project" value="UniProtKB-KW"/>
</dbReference>
<dbReference type="PROSITE" id="PS51318">
    <property type="entry name" value="TAT"/>
    <property type="match status" value="1"/>
</dbReference>
<keyword evidence="2 6" id="KW-0645">Protease</keyword>
<name>A0A1N7E4T1_9EURY</name>
<dbReference type="PROSITE" id="PS00137">
    <property type="entry name" value="SUBTILASE_HIS"/>
    <property type="match status" value="1"/>
</dbReference>
<dbReference type="PANTHER" id="PTHR43806:SF11">
    <property type="entry name" value="CEREVISIN-RELATED"/>
    <property type="match status" value="1"/>
</dbReference>
<dbReference type="InterPro" id="IPR006311">
    <property type="entry name" value="TAT_signal"/>
</dbReference>
<gene>
    <name evidence="10" type="ORF">SAMN05421858_4011</name>
</gene>
<dbReference type="PRINTS" id="PR00723">
    <property type="entry name" value="SUBTILISIN"/>
</dbReference>
<evidence type="ECO:0000256" key="8">
    <source>
        <dbReference type="SAM" id="MobiDB-lite"/>
    </source>
</evidence>
<evidence type="ECO:0000256" key="2">
    <source>
        <dbReference type="ARBA" id="ARBA00022670"/>
    </source>
</evidence>